<protein>
    <submittedName>
        <fullName evidence="2">SXP/RAL-2 family protein Ani s 5-like cation-binding domain-containing protein</fullName>
    </submittedName>
</protein>
<name>A0AC34FB42_9BILA</name>
<evidence type="ECO:0000313" key="2">
    <source>
        <dbReference type="WBParaSite" id="ES5_v2.g14435.t1"/>
    </source>
</evidence>
<sequence>MFVVKILPVFVVLLGISCFANAQGFGSGEGGRGGGGGGGGFMRAFGEISQELTPQQRQQVKTIFMDPSTPKYITKQKLQAFFQRIGGNAASKYFEFQEKMQARKAMMHSMFERRQSMMDPGMRQIMQQIRQIHQNDRISFAQERAQIKQVMASAPPEVRAKFQEMRERFRGGGMMGMRGGGFGGGGGQQGMMMGAGNNNGGGGMFGVGNGGQGFGPFGGRFQGFQGQPGGFNRF</sequence>
<reference evidence="2" key="1">
    <citation type="submission" date="2022-11" db="UniProtKB">
        <authorList>
            <consortium name="WormBaseParasite"/>
        </authorList>
    </citation>
    <scope>IDENTIFICATION</scope>
</reference>
<accession>A0AC34FB42</accession>
<organism evidence="1 2">
    <name type="scientific">Panagrolaimus sp. ES5</name>
    <dbReference type="NCBI Taxonomy" id="591445"/>
    <lineage>
        <taxon>Eukaryota</taxon>
        <taxon>Metazoa</taxon>
        <taxon>Ecdysozoa</taxon>
        <taxon>Nematoda</taxon>
        <taxon>Chromadorea</taxon>
        <taxon>Rhabditida</taxon>
        <taxon>Tylenchina</taxon>
        <taxon>Panagrolaimomorpha</taxon>
        <taxon>Panagrolaimoidea</taxon>
        <taxon>Panagrolaimidae</taxon>
        <taxon>Panagrolaimus</taxon>
    </lineage>
</organism>
<dbReference type="WBParaSite" id="ES5_v2.g14435.t1">
    <property type="protein sequence ID" value="ES5_v2.g14435.t1"/>
    <property type="gene ID" value="ES5_v2.g14435"/>
</dbReference>
<evidence type="ECO:0000313" key="1">
    <source>
        <dbReference type="Proteomes" id="UP000887579"/>
    </source>
</evidence>
<dbReference type="Proteomes" id="UP000887579">
    <property type="component" value="Unplaced"/>
</dbReference>
<proteinExistence type="predicted"/>